<organism evidence="1 2">
    <name type="scientific">Favolaschia claudopus</name>
    <dbReference type="NCBI Taxonomy" id="2862362"/>
    <lineage>
        <taxon>Eukaryota</taxon>
        <taxon>Fungi</taxon>
        <taxon>Dikarya</taxon>
        <taxon>Basidiomycota</taxon>
        <taxon>Agaricomycotina</taxon>
        <taxon>Agaricomycetes</taxon>
        <taxon>Agaricomycetidae</taxon>
        <taxon>Agaricales</taxon>
        <taxon>Marasmiineae</taxon>
        <taxon>Mycenaceae</taxon>
        <taxon>Favolaschia</taxon>
    </lineage>
</organism>
<protein>
    <submittedName>
        <fullName evidence="1">Uncharacterized protein</fullName>
    </submittedName>
</protein>
<dbReference type="Proteomes" id="UP001362999">
    <property type="component" value="Unassembled WGS sequence"/>
</dbReference>
<name>A0AAW0C656_9AGAR</name>
<feature type="non-terminal residue" evidence="1">
    <location>
        <position position="120"/>
    </location>
</feature>
<sequence>VLHKDDVGKNGHHFWPLVLEVLETISGKGTFAKNMRKFARWPELKHFNQVTTIHFSDGETFYHIMKCILPCIVQILPRNSVLVHCLRSYQRLRVMIGMTCMPETRLDRLATFIKDYEFWC</sequence>
<reference evidence="1 2" key="1">
    <citation type="journal article" date="2024" name="J Genomics">
        <title>Draft genome sequencing and assembly of Favolaschia claudopus CIRM-BRFM 2984 isolated from oak limbs.</title>
        <authorList>
            <person name="Navarro D."/>
            <person name="Drula E."/>
            <person name="Chaduli D."/>
            <person name="Cazenave R."/>
            <person name="Ahrendt S."/>
            <person name="Wang J."/>
            <person name="Lipzen A."/>
            <person name="Daum C."/>
            <person name="Barry K."/>
            <person name="Grigoriev I.V."/>
            <person name="Favel A."/>
            <person name="Rosso M.N."/>
            <person name="Martin F."/>
        </authorList>
    </citation>
    <scope>NUCLEOTIDE SEQUENCE [LARGE SCALE GENOMIC DNA]</scope>
    <source>
        <strain evidence="1 2">CIRM-BRFM 2984</strain>
    </source>
</reference>
<keyword evidence="2" id="KW-1185">Reference proteome</keyword>
<feature type="non-terminal residue" evidence="1">
    <location>
        <position position="1"/>
    </location>
</feature>
<evidence type="ECO:0000313" key="2">
    <source>
        <dbReference type="Proteomes" id="UP001362999"/>
    </source>
</evidence>
<dbReference type="EMBL" id="JAWWNJ010000021">
    <property type="protein sequence ID" value="KAK7034357.1"/>
    <property type="molecule type" value="Genomic_DNA"/>
</dbReference>
<accession>A0AAW0C656</accession>
<comment type="caution">
    <text evidence="1">The sequence shown here is derived from an EMBL/GenBank/DDBJ whole genome shotgun (WGS) entry which is preliminary data.</text>
</comment>
<proteinExistence type="predicted"/>
<gene>
    <name evidence="1" type="ORF">R3P38DRAFT_2385072</name>
</gene>
<dbReference type="AlphaFoldDB" id="A0AAW0C656"/>
<evidence type="ECO:0000313" key="1">
    <source>
        <dbReference type="EMBL" id="KAK7034357.1"/>
    </source>
</evidence>